<evidence type="ECO:0000313" key="2">
    <source>
        <dbReference type="Proteomes" id="UP000182491"/>
    </source>
</evidence>
<evidence type="ECO:0008006" key="3">
    <source>
        <dbReference type="Google" id="ProtNLM"/>
    </source>
</evidence>
<gene>
    <name evidence="1" type="ORF">SAMN04487941_3746</name>
</gene>
<sequence>MPSTLFYTHFNTPSLTIYEDTAAKLIVVNAHGVVPSAVYRKGMDTAVEVAIQKQLPYWLVDNKEGGIITTEDQIWAGEVLVPRIAYESSVRKMALVEPVDVHSKLILEDMMDKAQSIFDFEMQFFQEKEIAYIWFKDSLSTALL</sequence>
<evidence type="ECO:0000313" key="1">
    <source>
        <dbReference type="EMBL" id="SFU96823.1"/>
    </source>
</evidence>
<dbReference type="EMBL" id="FPCA01000005">
    <property type="protein sequence ID" value="SFU96823.1"/>
    <property type="molecule type" value="Genomic_DNA"/>
</dbReference>
<organism evidence="1 2">
    <name type="scientific">Pontibacter akesuensis</name>
    <dbReference type="NCBI Taxonomy" id="388950"/>
    <lineage>
        <taxon>Bacteria</taxon>
        <taxon>Pseudomonadati</taxon>
        <taxon>Bacteroidota</taxon>
        <taxon>Cytophagia</taxon>
        <taxon>Cytophagales</taxon>
        <taxon>Hymenobacteraceae</taxon>
        <taxon>Pontibacter</taxon>
    </lineage>
</organism>
<reference evidence="2" key="1">
    <citation type="submission" date="2016-10" db="EMBL/GenBank/DDBJ databases">
        <authorList>
            <person name="Varghese N."/>
        </authorList>
    </citation>
    <scope>NUCLEOTIDE SEQUENCE [LARGE SCALE GENOMIC DNA]</scope>
    <source>
        <strain evidence="2">DSM 18820</strain>
    </source>
</reference>
<dbReference type="Proteomes" id="UP000182491">
    <property type="component" value="Unassembled WGS sequence"/>
</dbReference>
<accession>A0A1I7KHB4</accession>
<name>A0A1I7KHB4_9BACT</name>
<dbReference type="AlphaFoldDB" id="A0A1I7KHB4"/>
<proteinExistence type="predicted"/>
<protein>
    <recommendedName>
        <fullName evidence="3">SpoIIAA-like</fullName>
    </recommendedName>
</protein>
<dbReference type="STRING" id="388950.GCA_001611675_03082"/>
<keyword evidence="2" id="KW-1185">Reference proteome</keyword>